<keyword evidence="2" id="KW-0479">Metal-binding</keyword>
<dbReference type="PANTHER" id="PTHR11002:SF79">
    <property type="entry name" value="CARBONIC ANHYDRASE 2"/>
    <property type="match status" value="1"/>
</dbReference>
<dbReference type="GO" id="GO:0008270">
    <property type="term" value="F:zinc ion binding"/>
    <property type="evidence" value="ECO:0007669"/>
    <property type="project" value="InterPro"/>
</dbReference>
<dbReference type="NCBIfam" id="NF011765">
    <property type="entry name" value="PRK15219.1"/>
    <property type="match status" value="1"/>
</dbReference>
<dbReference type="EMBL" id="CP038810">
    <property type="protein sequence ID" value="QBZ98210.1"/>
    <property type="molecule type" value="Genomic_DNA"/>
</dbReference>
<dbReference type="EC" id="4.2.1.1" evidence="3"/>
<proteinExistence type="inferred from homology"/>
<name>A0A4P7PV33_9FLAO</name>
<accession>A0A4P7PV33</accession>
<sequence>MKTLNKEMQASITPRKALEILKEGNTRFINNLKAHRNLLEQVNDTRDGQWPFATILSCIDSRTSAELIFDQGLGDIFSVRIAGNIVNTDILGSMEFACKVAGSKLIVVLGHSKCGAVKGACDHVEMGNLTELLSKIQPAVYQEIETKEERNASNASFVENVAEINVKRSVKNIIERSFVLEQMIAKGEIGIVGAMHNIETGEVVFYDDSQYINDEMNPNFSVAELRH</sequence>
<evidence type="ECO:0000313" key="3">
    <source>
        <dbReference type="EMBL" id="QBZ98210.1"/>
    </source>
</evidence>
<evidence type="ECO:0000256" key="2">
    <source>
        <dbReference type="PIRSR" id="PIRSR601765-1"/>
    </source>
</evidence>
<comment type="similarity">
    <text evidence="1">Belongs to the beta-class carbonic anhydrase family.</text>
</comment>
<evidence type="ECO:0000313" key="4">
    <source>
        <dbReference type="Proteomes" id="UP000296862"/>
    </source>
</evidence>
<dbReference type="Gene3D" id="3.40.1050.10">
    <property type="entry name" value="Carbonic anhydrase"/>
    <property type="match status" value="1"/>
</dbReference>
<feature type="binding site" evidence="2">
    <location>
        <position position="60"/>
    </location>
    <ligand>
        <name>Zn(2+)</name>
        <dbReference type="ChEBI" id="CHEBI:29105"/>
    </ligand>
</feature>
<dbReference type="Pfam" id="PF00484">
    <property type="entry name" value="Pro_CA"/>
    <property type="match status" value="1"/>
</dbReference>
<dbReference type="InterPro" id="IPR001765">
    <property type="entry name" value="Carbonic_anhydrase"/>
</dbReference>
<dbReference type="OrthoDB" id="9797527at2"/>
<dbReference type="RefSeq" id="WP_136152119.1">
    <property type="nucleotide sequence ID" value="NZ_CP038810.1"/>
</dbReference>
<evidence type="ECO:0000256" key="1">
    <source>
        <dbReference type="ARBA" id="ARBA00006217"/>
    </source>
</evidence>
<dbReference type="PANTHER" id="PTHR11002">
    <property type="entry name" value="CARBONIC ANHYDRASE"/>
    <property type="match status" value="1"/>
</dbReference>
<protein>
    <submittedName>
        <fullName evidence="3">Carbonic anhydrase 2</fullName>
        <ecNumber evidence="3">4.2.1.1</ecNumber>
    </submittedName>
</protein>
<feature type="binding site" evidence="2">
    <location>
        <position position="58"/>
    </location>
    <ligand>
        <name>Zn(2+)</name>
        <dbReference type="ChEBI" id="CHEBI:29105"/>
    </ligand>
</feature>
<keyword evidence="2" id="KW-0862">Zinc</keyword>
<dbReference type="KEGG" id="fsn:GS03_01715"/>
<dbReference type="Proteomes" id="UP000296862">
    <property type="component" value="Chromosome"/>
</dbReference>
<feature type="binding site" evidence="2">
    <location>
        <position position="114"/>
    </location>
    <ligand>
        <name>Zn(2+)</name>
        <dbReference type="ChEBI" id="CHEBI:29105"/>
    </ligand>
</feature>
<gene>
    <name evidence="3" type="primary">mtcA2</name>
    <name evidence="3" type="ORF">GS03_01715</name>
</gene>
<dbReference type="GO" id="GO:0004089">
    <property type="term" value="F:carbonate dehydratase activity"/>
    <property type="evidence" value="ECO:0007669"/>
    <property type="project" value="UniProtKB-EC"/>
</dbReference>
<keyword evidence="4" id="KW-1185">Reference proteome</keyword>
<dbReference type="InterPro" id="IPR036874">
    <property type="entry name" value="Carbonic_anhydrase_sf"/>
</dbReference>
<dbReference type="AlphaFoldDB" id="A0A4P7PV33"/>
<dbReference type="SMART" id="SM00947">
    <property type="entry name" value="Pro_CA"/>
    <property type="match status" value="1"/>
</dbReference>
<feature type="binding site" evidence="2">
    <location>
        <position position="111"/>
    </location>
    <ligand>
        <name>Zn(2+)</name>
        <dbReference type="ChEBI" id="CHEBI:29105"/>
    </ligand>
</feature>
<dbReference type="SUPFAM" id="SSF53056">
    <property type="entry name" value="beta-carbonic anhydrase, cab"/>
    <property type="match status" value="1"/>
</dbReference>
<organism evidence="3 4">
    <name type="scientific">Flavobacterium sangjuense</name>
    <dbReference type="NCBI Taxonomy" id="2518177"/>
    <lineage>
        <taxon>Bacteria</taxon>
        <taxon>Pseudomonadati</taxon>
        <taxon>Bacteroidota</taxon>
        <taxon>Flavobacteriia</taxon>
        <taxon>Flavobacteriales</taxon>
        <taxon>Flavobacteriaceae</taxon>
        <taxon>Flavobacterium</taxon>
    </lineage>
</organism>
<reference evidence="3 4" key="1">
    <citation type="submission" date="2019-04" db="EMBL/GenBank/DDBJ databases">
        <title>Flavobacterium sp. GS03.</title>
        <authorList>
            <person name="Kim H."/>
        </authorList>
    </citation>
    <scope>NUCLEOTIDE SEQUENCE [LARGE SCALE GENOMIC DNA]</scope>
    <source>
        <strain evidence="3 4">GS03</strain>
    </source>
</reference>
<dbReference type="CDD" id="cd03378">
    <property type="entry name" value="beta_CA_cladeC"/>
    <property type="match status" value="1"/>
</dbReference>
<comment type="cofactor">
    <cofactor evidence="2">
        <name>Zn(2+)</name>
        <dbReference type="ChEBI" id="CHEBI:29105"/>
    </cofactor>
    <text evidence="2">Binds 1 zinc ion per subunit.</text>
</comment>
<keyword evidence="3" id="KW-0456">Lyase</keyword>